<proteinExistence type="predicted"/>
<name>A0A5A7SR95_CUCMM</name>
<organism evidence="2 3">
    <name type="scientific">Cucumis melo var. makuwa</name>
    <name type="common">Oriental melon</name>
    <dbReference type="NCBI Taxonomy" id="1194695"/>
    <lineage>
        <taxon>Eukaryota</taxon>
        <taxon>Viridiplantae</taxon>
        <taxon>Streptophyta</taxon>
        <taxon>Embryophyta</taxon>
        <taxon>Tracheophyta</taxon>
        <taxon>Spermatophyta</taxon>
        <taxon>Magnoliopsida</taxon>
        <taxon>eudicotyledons</taxon>
        <taxon>Gunneridae</taxon>
        <taxon>Pentapetalae</taxon>
        <taxon>rosids</taxon>
        <taxon>fabids</taxon>
        <taxon>Cucurbitales</taxon>
        <taxon>Cucurbitaceae</taxon>
        <taxon>Benincaseae</taxon>
        <taxon>Cucumis</taxon>
    </lineage>
</organism>
<dbReference type="SUPFAM" id="SSF53098">
    <property type="entry name" value="Ribonuclease H-like"/>
    <property type="match status" value="1"/>
</dbReference>
<evidence type="ECO:0000313" key="3">
    <source>
        <dbReference type="Proteomes" id="UP000321393"/>
    </source>
</evidence>
<evidence type="ECO:0000313" key="2">
    <source>
        <dbReference type="EMBL" id="KAA0033714.1"/>
    </source>
</evidence>
<sequence length="283" mass="31646">MEGCYAVCLEEDCMSDMSVLTTPAIDSAASSSRSSIHDRGKKHSSNDKQNSRCAYMSESIRTSQPPGSTIVYKPKRSQSTLRATVESYLSLGRMISTAWHSKGIYLIDDDTSASSLGLVYYLHILLFLNKVLMSPLYLVMRLFRLNKIGFPFPHSHINQPNCSPLSIVTFGVRQRSLPLLGNSAIIVVSFKTIPLVSFYPPKGLFTKTHVLTLQQNGITERKNRHLLEIACSIMLSTSFPSYLWGDVLTATYLINRMPSSVLRSHIQTPLECLKKSYPSTRLT</sequence>
<dbReference type="Proteomes" id="UP000321393">
    <property type="component" value="Unassembled WGS sequence"/>
</dbReference>
<dbReference type="PANTHER" id="PTHR42648:SF28">
    <property type="entry name" value="TRANSPOSON-ENCODED PROTEIN WITH RIBONUCLEASE H-LIKE AND RETROVIRUS ZINC FINGER-LIKE DOMAINS"/>
    <property type="match status" value="1"/>
</dbReference>
<dbReference type="EMBL" id="SSTE01020817">
    <property type="protein sequence ID" value="KAA0033714.1"/>
    <property type="molecule type" value="Genomic_DNA"/>
</dbReference>
<protein>
    <submittedName>
        <fullName evidence="2">Beta-galactosidase</fullName>
    </submittedName>
</protein>
<dbReference type="PANTHER" id="PTHR42648">
    <property type="entry name" value="TRANSPOSASE, PUTATIVE-RELATED"/>
    <property type="match status" value="1"/>
</dbReference>
<dbReference type="InterPro" id="IPR036397">
    <property type="entry name" value="RNaseH_sf"/>
</dbReference>
<dbReference type="InterPro" id="IPR012337">
    <property type="entry name" value="RNaseH-like_sf"/>
</dbReference>
<dbReference type="AlphaFoldDB" id="A0A5A7SR95"/>
<evidence type="ECO:0000256" key="1">
    <source>
        <dbReference type="SAM" id="MobiDB-lite"/>
    </source>
</evidence>
<reference evidence="2 3" key="1">
    <citation type="submission" date="2019-08" db="EMBL/GenBank/DDBJ databases">
        <title>Draft genome sequences of two oriental melons (Cucumis melo L. var makuwa).</title>
        <authorList>
            <person name="Kwon S.-Y."/>
        </authorList>
    </citation>
    <scope>NUCLEOTIDE SEQUENCE [LARGE SCALE GENOMIC DNA]</scope>
    <source>
        <strain evidence="3">cv. SW 3</strain>
        <tissue evidence="2">Leaf</tissue>
    </source>
</reference>
<dbReference type="OrthoDB" id="111050at2759"/>
<feature type="region of interest" description="Disordered" evidence="1">
    <location>
        <begin position="30"/>
        <end position="50"/>
    </location>
</feature>
<gene>
    <name evidence="2" type="ORF">E6C27_scaffold239G001870</name>
</gene>
<comment type="caution">
    <text evidence="2">The sequence shown here is derived from an EMBL/GenBank/DDBJ whole genome shotgun (WGS) entry which is preliminary data.</text>
</comment>
<accession>A0A5A7SR95</accession>
<dbReference type="GO" id="GO:0003676">
    <property type="term" value="F:nucleic acid binding"/>
    <property type="evidence" value="ECO:0007669"/>
    <property type="project" value="InterPro"/>
</dbReference>
<dbReference type="Gene3D" id="3.30.420.10">
    <property type="entry name" value="Ribonuclease H-like superfamily/Ribonuclease H"/>
    <property type="match status" value="1"/>
</dbReference>
<dbReference type="InterPro" id="IPR039537">
    <property type="entry name" value="Retrotran_Ty1/copia-like"/>
</dbReference>